<evidence type="ECO:0000256" key="2">
    <source>
        <dbReference type="SAM" id="MobiDB-lite"/>
    </source>
</evidence>
<reference evidence="3" key="2">
    <citation type="journal article" name="Front. Microbiol.">
        <title>Degradative Capacity of Two Strains of Rhodonia placenta: From Phenotype to Genotype.</title>
        <authorList>
            <person name="Kolle M."/>
            <person name="Horta M.A.C."/>
            <person name="Nowrousian M."/>
            <person name="Ohm R.A."/>
            <person name="Benz J.P."/>
            <person name="Pilgard A."/>
        </authorList>
    </citation>
    <scope>NUCLEOTIDE SEQUENCE</scope>
    <source>
        <strain evidence="3">FPRL280</strain>
    </source>
</reference>
<sequence length="787" mass="86067">MFALAAWRGFSVLALGMCSRAGQKHYLVSVNLDVVLLAAMLDGILCSVWSSHATPVGGGSETAQSWWLSWALAIAVAGRLTGTLLSTLLGCQCDSELLAYKRWELILVARKWKLTVHRFGLLSESPLMVETAAVKTIGYSSEEKGKQKVRQERPSDKDWRALDRRETRLKDKTKALQQRIGRKIGQYRETIGGLEEKLRSKDLSIETLSAQLRKLGAEAGHEAEKLKTDLAARSVDVVQLRAQIDELTGSTRRAVEQLRKARTERDEELAAVQRQKAELQGRVDEQSVLLQRAMAEQQRVETVHKAGCSALEAAEGENGELKERCSSQAAAVETVQQENMELKQGQQGRDAELEALREQLRMSREEAVGLRAQLQQQGQTQVAEDGLTAHLPPQDGDDDTMGMLSFSGAIHSLESLDSVDSVLGGVIVERSALTAATPSQSVDTLADHIPPAEDVSVASSGATTSDGTVVPITEDSEDSEVSEASVDSATLWSGRRLQDSVELRSTQWLTLAKPKGPDSVDDTTADVSLEMSQDLAPNASMENAQGSDWDIDPRLEAYIPPPPKTMEEIRREADEAFDQWNPNWDAQRAREEAELSSDSIHFGYIPPWLLGNLAETSFSGLSDVSSAWSVDEEDGLANMSMENAQGSDWDINPRLEAYIPPPPRTMEEIRREADEAFDQWNPNWDAQRAREEAELSSDSINFGYIPPWLLGNLVDTSLSGLSDVSSSWSVAREDPPTNGTMENAAGSDGAADHTLSAECAATLLAGQGILPTSLARFVFEGARRTVE</sequence>
<reference evidence="3" key="1">
    <citation type="submission" date="2020-11" db="EMBL/GenBank/DDBJ databases">
        <authorList>
            <person name="Koelle M."/>
            <person name="Horta M.A.C."/>
            <person name="Nowrousian M."/>
            <person name="Ohm R.A."/>
            <person name="Benz P."/>
            <person name="Pilgard A."/>
        </authorList>
    </citation>
    <scope>NUCLEOTIDE SEQUENCE</scope>
    <source>
        <strain evidence="3">FPRL280</strain>
    </source>
</reference>
<gene>
    <name evidence="3" type="ORF">IEO21_05879</name>
</gene>
<feature type="region of interest" description="Disordered" evidence="2">
    <location>
        <begin position="455"/>
        <end position="488"/>
    </location>
</feature>
<accession>A0A8H7P123</accession>
<keyword evidence="1" id="KW-0175">Coiled coil</keyword>
<evidence type="ECO:0000313" key="4">
    <source>
        <dbReference type="Proteomes" id="UP000639403"/>
    </source>
</evidence>
<feature type="coiled-coil region" evidence="1">
    <location>
        <begin position="255"/>
        <end position="296"/>
    </location>
</feature>
<organism evidence="3 4">
    <name type="scientific">Rhodonia placenta</name>
    <dbReference type="NCBI Taxonomy" id="104341"/>
    <lineage>
        <taxon>Eukaryota</taxon>
        <taxon>Fungi</taxon>
        <taxon>Dikarya</taxon>
        <taxon>Basidiomycota</taxon>
        <taxon>Agaricomycotina</taxon>
        <taxon>Agaricomycetes</taxon>
        <taxon>Polyporales</taxon>
        <taxon>Adustoporiaceae</taxon>
        <taxon>Rhodonia</taxon>
    </lineage>
</organism>
<comment type="caution">
    <text evidence="3">The sequence shown here is derived from an EMBL/GenBank/DDBJ whole genome shotgun (WGS) entry which is preliminary data.</text>
</comment>
<dbReference type="Proteomes" id="UP000639403">
    <property type="component" value="Unassembled WGS sequence"/>
</dbReference>
<evidence type="ECO:0000256" key="1">
    <source>
        <dbReference type="SAM" id="Coils"/>
    </source>
</evidence>
<dbReference type="EMBL" id="JADOXO010000117">
    <property type="protein sequence ID" value="KAF9812924.1"/>
    <property type="molecule type" value="Genomic_DNA"/>
</dbReference>
<evidence type="ECO:0000313" key="3">
    <source>
        <dbReference type="EMBL" id="KAF9812924.1"/>
    </source>
</evidence>
<feature type="region of interest" description="Disordered" evidence="2">
    <location>
        <begin position="729"/>
        <end position="749"/>
    </location>
</feature>
<proteinExistence type="predicted"/>
<protein>
    <submittedName>
        <fullName evidence="3">Uncharacterized protein</fullName>
    </submittedName>
</protein>
<name>A0A8H7P123_9APHY</name>
<dbReference type="AlphaFoldDB" id="A0A8H7P123"/>
<feature type="compositionally biased region" description="Polar residues" evidence="2">
    <location>
        <begin position="457"/>
        <end position="467"/>
    </location>
</feature>